<reference evidence="2 3" key="1">
    <citation type="submission" date="2017-03" db="EMBL/GenBank/DDBJ databases">
        <title>Genome of the blue death feigning beetle - Asbolus verrucosus.</title>
        <authorList>
            <person name="Rider S.D."/>
        </authorList>
    </citation>
    <scope>NUCLEOTIDE SEQUENCE [LARGE SCALE GENOMIC DNA]</scope>
    <source>
        <strain evidence="2">Butters</strain>
        <tissue evidence="2">Head and leg muscle</tissue>
    </source>
</reference>
<name>A0A482VV14_ASBVE</name>
<dbReference type="OrthoDB" id="10461202at2759"/>
<dbReference type="Proteomes" id="UP000292052">
    <property type="component" value="Unassembled WGS sequence"/>
</dbReference>
<keyword evidence="3" id="KW-1185">Reference proteome</keyword>
<feature type="region of interest" description="Disordered" evidence="1">
    <location>
        <begin position="22"/>
        <end position="46"/>
    </location>
</feature>
<comment type="caution">
    <text evidence="2">The sequence shown here is derived from an EMBL/GenBank/DDBJ whole genome shotgun (WGS) entry which is preliminary data.</text>
</comment>
<protein>
    <submittedName>
        <fullName evidence="2">Uncharacterized protein</fullName>
    </submittedName>
</protein>
<organism evidence="2 3">
    <name type="scientific">Asbolus verrucosus</name>
    <name type="common">Desert ironclad beetle</name>
    <dbReference type="NCBI Taxonomy" id="1661398"/>
    <lineage>
        <taxon>Eukaryota</taxon>
        <taxon>Metazoa</taxon>
        <taxon>Ecdysozoa</taxon>
        <taxon>Arthropoda</taxon>
        <taxon>Hexapoda</taxon>
        <taxon>Insecta</taxon>
        <taxon>Pterygota</taxon>
        <taxon>Neoptera</taxon>
        <taxon>Endopterygota</taxon>
        <taxon>Coleoptera</taxon>
        <taxon>Polyphaga</taxon>
        <taxon>Cucujiformia</taxon>
        <taxon>Tenebrionidae</taxon>
        <taxon>Pimeliinae</taxon>
        <taxon>Asbolus</taxon>
    </lineage>
</organism>
<proteinExistence type="predicted"/>
<gene>
    <name evidence="2" type="ORF">BDFB_004493</name>
</gene>
<dbReference type="AlphaFoldDB" id="A0A482VV14"/>
<dbReference type="EMBL" id="QDEB01061363">
    <property type="protein sequence ID" value="RZC36493.1"/>
    <property type="molecule type" value="Genomic_DNA"/>
</dbReference>
<evidence type="ECO:0000256" key="1">
    <source>
        <dbReference type="SAM" id="MobiDB-lite"/>
    </source>
</evidence>
<accession>A0A482VV14</accession>
<evidence type="ECO:0000313" key="3">
    <source>
        <dbReference type="Proteomes" id="UP000292052"/>
    </source>
</evidence>
<sequence length="105" mass="11845">MSYVDAAQQGVHLLIHYPMAMPHRHRTPPASRPVHGARNMCSSSEIRSPSEIRPFRGLIAASNENYKLPESLLTRRSNYLTGPSPPRDLLDRSGTGWLKFHVQLN</sequence>
<evidence type="ECO:0000313" key="2">
    <source>
        <dbReference type="EMBL" id="RZC36493.1"/>
    </source>
</evidence>